<dbReference type="PANTHER" id="PTHR16305">
    <property type="entry name" value="TESTICULAR SOLUBLE ADENYLYL CYCLASE"/>
    <property type="match status" value="1"/>
</dbReference>
<keyword evidence="5" id="KW-1185">Reference proteome</keyword>
<dbReference type="Gene3D" id="1.10.10.10">
    <property type="entry name" value="Winged helix-like DNA-binding domain superfamily/Winged helix DNA-binding domain"/>
    <property type="match status" value="1"/>
</dbReference>
<gene>
    <name evidence="4" type="ORF">GCM10023322_73310</name>
</gene>
<accession>A0ABP9SP32</accession>
<name>A0ABP9SP32_9ACTN</name>
<dbReference type="Proteomes" id="UP001501570">
    <property type="component" value="Unassembled WGS sequence"/>
</dbReference>
<dbReference type="EMBL" id="BAABJQ010000035">
    <property type="protein sequence ID" value="GAA5198904.1"/>
    <property type="molecule type" value="Genomic_DNA"/>
</dbReference>
<dbReference type="Pfam" id="PF00196">
    <property type="entry name" value="GerE"/>
    <property type="match status" value="1"/>
</dbReference>
<dbReference type="InterPro" id="IPR036388">
    <property type="entry name" value="WH-like_DNA-bd_sf"/>
</dbReference>
<evidence type="ECO:0000256" key="1">
    <source>
        <dbReference type="ARBA" id="ARBA00022741"/>
    </source>
</evidence>
<proteinExistence type="predicted"/>
<protein>
    <submittedName>
        <fullName evidence="4">LuxR family transcriptional regulator</fullName>
    </submittedName>
</protein>
<evidence type="ECO:0000256" key="2">
    <source>
        <dbReference type="ARBA" id="ARBA00022840"/>
    </source>
</evidence>
<organism evidence="4 5">
    <name type="scientific">Rugosimonospora acidiphila</name>
    <dbReference type="NCBI Taxonomy" id="556531"/>
    <lineage>
        <taxon>Bacteria</taxon>
        <taxon>Bacillati</taxon>
        <taxon>Actinomycetota</taxon>
        <taxon>Actinomycetes</taxon>
        <taxon>Micromonosporales</taxon>
        <taxon>Micromonosporaceae</taxon>
        <taxon>Rugosimonospora</taxon>
    </lineage>
</organism>
<dbReference type="Pfam" id="PF13191">
    <property type="entry name" value="AAA_16"/>
    <property type="match status" value="1"/>
</dbReference>
<keyword evidence="1" id="KW-0547">Nucleotide-binding</keyword>
<evidence type="ECO:0000313" key="5">
    <source>
        <dbReference type="Proteomes" id="UP001501570"/>
    </source>
</evidence>
<dbReference type="SMART" id="SM00421">
    <property type="entry name" value="HTH_LUXR"/>
    <property type="match status" value="1"/>
</dbReference>
<dbReference type="InterPro" id="IPR016032">
    <property type="entry name" value="Sig_transdc_resp-reg_C-effctor"/>
</dbReference>
<feature type="domain" description="HTH luxR-type" evidence="3">
    <location>
        <begin position="846"/>
        <end position="910"/>
    </location>
</feature>
<dbReference type="Gene3D" id="1.25.40.10">
    <property type="entry name" value="Tetratricopeptide repeat domain"/>
    <property type="match status" value="1"/>
</dbReference>
<dbReference type="InterPro" id="IPR000792">
    <property type="entry name" value="Tscrpt_reg_LuxR_C"/>
</dbReference>
<sequence>MGERRPPIPIGREDALGVARVQLADAGSVLLVGPAGIGKSTVLSSLAADRPESRVLRASAAEVESGLPYLTLLDLFTGALAEHGSLLPGHLRAALDAALLRTVAPATPQDELAVRLAVLELLRVLAALSPVLLVIDDLHWVDEPSAGVLRFVARRLSGLAVQMIATERSDGSSRHVDLCPEPCTELSLGPLSEDEVADLLRDRFDGALSRPTMTRIHAASGGNPLFAVELGRALSARVSPLGGGEPLPVPDRLRGLLAARLAALPGTAAVPLMVVAAAARPTRTLIERAGVDPDADLAEAVRAGVLAAEANGMIGFSHPLLREMVYADADQSARLLAHERLAAAVDDPVERARHLALARNAPDEGLASTLADAAAVARRRGAPVVAADLARLAADRSIDEKRAAERRLDAARHAFAGGSIVEARRLATEALRGAAGPATRVEARLLLVELAGQDQSGTGPLLDAATADAEDVPRLVGRVRLQRAAKAFYDGDTESALAEVKSAEEAAERASDTESLVKSLAWRAHLEAAINIRGSEEIMERAAALSRGLPLSSSVVEARHITTAAALRRGEVAEAVRRIETLRAEVERSGTVRDLADVLHGVASVYTRAGRCVDALAAGRYCMRLFSDISTGPPGNGLLIAALVELAGGTVEQAETYVRAAIEASEAAKDEDWLKGAYAVQGQILLLGGDPVAAVEPMRRSYALEQRRGPVDPAGFMWHADFVEALTAAGARDEASGVLAEVRAQARRLERHVVELGLDRADAVLLAAGGDPRSAAEGLAQRLHRWAAHPYPIELARGWHTLGTIERRAHRRGAAREALTEAIGRYSAAGAGPWRAVAEGELARLDGARGAGLSETERRIVELVRSGATNREIARSTFLSIKAVEANLTRLYRRFGVRGRDQLAQGIDGS</sequence>
<dbReference type="SUPFAM" id="SSF52540">
    <property type="entry name" value="P-loop containing nucleoside triphosphate hydrolases"/>
    <property type="match status" value="1"/>
</dbReference>
<evidence type="ECO:0000259" key="3">
    <source>
        <dbReference type="PROSITE" id="PS50043"/>
    </source>
</evidence>
<comment type="caution">
    <text evidence="4">The sequence shown here is derived from an EMBL/GenBank/DDBJ whole genome shotgun (WGS) entry which is preliminary data.</text>
</comment>
<dbReference type="PANTHER" id="PTHR16305:SF35">
    <property type="entry name" value="TRANSCRIPTIONAL ACTIVATOR DOMAIN"/>
    <property type="match status" value="1"/>
</dbReference>
<dbReference type="SUPFAM" id="SSF46894">
    <property type="entry name" value="C-terminal effector domain of the bipartite response regulators"/>
    <property type="match status" value="1"/>
</dbReference>
<reference evidence="5" key="1">
    <citation type="journal article" date="2019" name="Int. J. Syst. Evol. Microbiol.">
        <title>The Global Catalogue of Microorganisms (GCM) 10K type strain sequencing project: providing services to taxonomists for standard genome sequencing and annotation.</title>
        <authorList>
            <consortium name="The Broad Institute Genomics Platform"/>
            <consortium name="The Broad Institute Genome Sequencing Center for Infectious Disease"/>
            <person name="Wu L."/>
            <person name="Ma J."/>
        </authorList>
    </citation>
    <scope>NUCLEOTIDE SEQUENCE [LARGE SCALE GENOMIC DNA]</scope>
    <source>
        <strain evidence="5">JCM 18304</strain>
    </source>
</reference>
<dbReference type="InterPro" id="IPR041664">
    <property type="entry name" value="AAA_16"/>
</dbReference>
<dbReference type="InterPro" id="IPR011990">
    <property type="entry name" value="TPR-like_helical_dom_sf"/>
</dbReference>
<dbReference type="InterPro" id="IPR027417">
    <property type="entry name" value="P-loop_NTPase"/>
</dbReference>
<keyword evidence="2" id="KW-0067">ATP-binding</keyword>
<evidence type="ECO:0000313" key="4">
    <source>
        <dbReference type="EMBL" id="GAA5198904.1"/>
    </source>
</evidence>
<dbReference type="PROSITE" id="PS50043">
    <property type="entry name" value="HTH_LUXR_2"/>
    <property type="match status" value="1"/>
</dbReference>